<dbReference type="InterPro" id="IPR013783">
    <property type="entry name" value="Ig-like_fold"/>
</dbReference>
<feature type="non-terminal residue" evidence="1">
    <location>
        <position position="79"/>
    </location>
</feature>
<dbReference type="Gene3D" id="2.60.40.10">
    <property type="entry name" value="Immunoglobulins"/>
    <property type="match status" value="1"/>
</dbReference>
<name>A0ABD0QU83_CIRMR</name>
<accession>A0ABD0QU83</accession>
<protein>
    <submittedName>
        <fullName evidence="1">Uncharacterized protein</fullName>
    </submittedName>
</protein>
<gene>
    <name evidence="1" type="ORF">M9458_016855</name>
</gene>
<reference evidence="1 2" key="1">
    <citation type="submission" date="2024-05" db="EMBL/GenBank/DDBJ databases">
        <title>Genome sequencing and assembly of Indian major carp, Cirrhinus mrigala (Hamilton, 1822).</title>
        <authorList>
            <person name="Mohindra V."/>
            <person name="Chowdhury L.M."/>
            <person name="Lal K."/>
            <person name="Jena J.K."/>
        </authorList>
    </citation>
    <scope>NUCLEOTIDE SEQUENCE [LARGE SCALE GENOMIC DNA]</scope>
    <source>
        <strain evidence="1">CM1030</strain>
        <tissue evidence="1">Blood</tissue>
    </source>
</reference>
<comment type="caution">
    <text evidence="1">The sequence shown here is derived from an EMBL/GenBank/DDBJ whole genome shotgun (WGS) entry which is preliminary data.</text>
</comment>
<feature type="non-terminal residue" evidence="1">
    <location>
        <position position="1"/>
    </location>
</feature>
<proteinExistence type="predicted"/>
<dbReference type="SUPFAM" id="SSF48726">
    <property type="entry name" value="Immunoglobulin"/>
    <property type="match status" value="1"/>
</dbReference>
<sequence length="79" mass="9279">IGPRNQSHQQNNVKWRRFNRQDFLGDKDGVPPKFEKRMSLNNSDWSLTIYNLQEDDSGLYEALSRFEDETLAAFTLTVE</sequence>
<dbReference type="Proteomes" id="UP001529510">
    <property type="component" value="Unassembled WGS sequence"/>
</dbReference>
<dbReference type="EMBL" id="JAMKFB020000007">
    <property type="protein sequence ID" value="KAL0189756.1"/>
    <property type="molecule type" value="Genomic_DNA"/>
</dbReference>
<keyword evidence="2" id="KW-1185">Reference proteome</keyword>
<dbReference type="InterPro" id="IPR036179">
    <property type="entry name" value="Ig-like_dom_sf"/>
</dbReference>
<evidence type="ECO:0000313" key="2">
    <source>
        <dbReference type="Proteomes" id="UP001529510"/>
    </source>
</evidence>
<evidence type="ECO:0000313" key="1">
    <source>
        <dbReference type="EMBL" id="KAL0189756.1"/>
    </source>
</evidence>
<organism evidence="1 2">
    <name type="scientific">Cirrhinus mrigala</name>
    <name type="common">Mrigala</name>
    <dbReference type="NCBI Taxonomy" id="683832"/>
    <lineage>
        <taxon>Eukaryota</taxon>
        <taxon>Metazoa</taxon>
        <taxon>Chordata</taxon>
        <taxon>Craniata</taxon>
        <taxon>Vertebrata</taxon>
        <taxon>Euteleostomi</taxon>
        <taxon>Actinopterygii</taxon>
        <taxon>Neopterygii</taxon>
        <taxon>Teleostei</taxon>
        <taxon>Ostariophysi</taxon>
        <taxon>Cypriniformes</taxon>
        <taxon>Cyprinidae</taxon>
        <taxon>Labeoninae</taxon>
        <taxon>Labeonini</taxon>
        <taxon>Cirrhinus</taxon>
    </lineage>
</organism>
<dbReference type="AlphaFoldDB" id="A0ABD0QU83"/>